<evidence type="ECO:0000256" key="4">
    <source>
        <dbReference type="ARBA" id="ARBA00022801"/>
    </source>
</evidence>
<dbReference type="InterPro" id="IPR022398">
    <property type="entry name" value="Peptidase_S8_His-AS"/>
</dbReference>
<dbReference type="SUPFAM" id="SSF52743">
    <property type="entry name" value="Subtilisin-like"/>
    <property type="match status" value="1"/>
</dbReference>
<keyword evidence="2 6" id="KW-0645">Protease</keyword>
<dbReference type="PRINTS" id="PR00723">
    <property type="entry name" value="SUBTILISIN"/>
</dbReference>
<proteinExistence type="inferred from homology"/>
<evidence type="ECO:0000256" key="6">
    <source>
        <dbReference type="PROSITE-ProRule" id="PRU01240"/>
    </source>
</evidence>
<feature type="active site" description="Charge relay system" evidence="6">
    <location>
        <position position="160"/>
    </location>
</feature>
<dbReference type="CDD" id="cd07477">
    <property type="entry name" value="Peptidases_S8_Subtilisin_subset"/>
    <property type="match status" value="1"/>
</dbReference>
<evidence type="ECO:0000256" key="1">
    <source>
        <dbReference type="ARBA" id="ARBA00011073"/>
    </source>
</evidence>
<dbReference type="AlphaFoldDB" id="A0A917GUU1"/>
<dbReference type="Gene3D" id="3.40.50.200">
    <property type="entry name" value="Peptidase S8/S53 domain"/>
    <property type="match status" value="1"/>
</dbReference>
<evidence type="ECO:0000313" key="11">
    <source>
        <dbReference type="Proteomes" id="UP000600247"/>
    </source>
</evidence>
<evidence type="ECO:0000256" key="2">
    <source>
        <dbReference type="ARBA" id="ARBA00022670"/>
    </source>
</evidence>
<evidence type="ECO:0000256" key="8">
    <source>
        <dbReference type="SAM" id="MobiDB-lite"/>
    </source>
</evidence>
<keyword evidence="4 6" id="KW-0378">Hydrolase</keyword>
<dbReference type="PROSITE" id="PS00137">
    <property type="entry name" value="SUBTILASE_HIS"/>
    <property type="match status" value="1"/>
</dbReference>
<feature type="active site" description="Charge relay system" evidence="6">
    <location>
        <position position="345"/>
    </location>
</feature>
<name>A0A917GUU1_9BACL</name>
<dbReference type="InterPro" id="IPR036852">
    <property type="entry name" value="Peptidase_S8/S53_dom_sf"/>
</dbReference>
<dbReference type="GO" id="GO:0046872">
    <property type="term" value="F:metal ion binding"/>
    <property type="evidence" value="ECO:0007669"/>
    <property type="project" value="UniProtKB-KW"/>
</dbReference>
<dbReference type="GO" id="GO:0006508">
    <property type="term" value="P:proteolysis"/>
    <property type="evidence" value="ECO:0007669"/>
    <property type="project" value="UniProtKB-KW"/>
</dbReference>
<accession>A0A917GUU1</accession>
<dbReference type="PROSITE" id="PS51892">
    <property type="entry name" value="SUBTILASE"/>
    <property type="match status" value="1"/>
</dbReference>
<evidence type="ECO:0000256" key="5">
    <source>
        <dbReference type="ARBA" id="ARBA00022825"/>
    </source>
</evidence>
<reference evidence="10 11" key="1">
    <citation type="journal article" date="2014" name="Int. J. Syst. Evol. Microbiol.">
        <title>Complete genome sequence of Corynebacterium casei LMG S-19264T (=DSM 44701T), isolated from a smear-ripened cheese.</title>
        <authorList>
            <consortium name="US DOE Joint Genome Institute (JGI-PGF)"/>
            <person name="Walter F."/>
            <person name="Albersmeier A."/>
            <person name="Kalinowski J."/>
            <person name="Ruckert C."/>
        </authorList>
    </citation>
    <scope>NUCLEOTIDE SEQUENCE [LARGE SCALE GENOMIC DNA]</scope>
    <source>
        <strain evidence="10 11">CGMCC 1.15286</strain>
    </source>
</reference>
<evidence type="ECO:0000259" key="9">
    <source>
        <dbReference type="Pfam" id="PF00082"/>
    </source>
</evidence>
<dbReference type="PROSITE" id="PS00136">
    <property type="entry name" value="SUBTILASE_ASP"/>
    <property type="match status" value="1"/>
</dbReference>
<dbReference type="InterPro" id="IPR050131">
    <property type="entry name" value="Peptidase_S8_subtilisin-like"/>
</dbReference>
<dbReference type="EMBL" id="BMHY01000001">
    <property type="protein sequence ID" value="GGG57083.1"/>
    <property type="molecule type" value="Genomic_DNA"/>
</dbReference>
<feature type="region of interest" description="Disordered" evidence="8">
    <location>
        <begin position="92"/>
        <end position="127"/>
    </location>
</feature>
<dbReference type="PANTHER" id="PTHR43806">
    <property type="entry name" value="PEPTIDASE S8"/>
    <property type="match status" value="1"/>
</dbReference>
<sequence length="399" mass="42725">MPRLEQLLTIHSRRAPSKYTVRKLIAFKTGNSYKRCLRYLNVNGIRPFKRIPGSKMIGCLFDSRLSWEKIRKHPSIKLIEPDKKLRTHAFLPSPLGTGMSKPSRTPQFKSVSKPNTRRNSRASLLSSSCPPDMPWNLCAIAAHKAWKRSQGASVKIAIIDTGIAPHPSLRIAGGINTVNGGSYADDNGHGTHVAGIAAATGVKGCQGVAPNVKLYAVKALDHAGAGYVSDIIDGIEWCIRNKMSIINMSFGLERGDSSEALHNAIRKAVRKGIIVVASAGNSGPNTFQLDEPAAFSETIAVAATTRENRIANFSNRGNGITIAAPGEDVRSTWLNGNFLTVSGTSMASPHVTGGAALLLALKPGLTPSEVKVLLKKQALQLDDIPVTAQGSGLLQLDFL</sequence>
<feature type="active site" description="Charge relay system" evidence="6">
    <location>
        <position position="189"/>
    </location>
</feature>
<protein>
    <recommendedName>
        <fullName evidence="9">Peptidase S8/S53 domain-containing protein</fullName>
    </recommendedName>
</protein>
<comment type="similarity">
    <text evidence="1 6 7">Belongs to the peptidase S8 family.</text>
</comment>
<dbReference type="RefSeq" id="WP_188887581.1">
    <property type="nucleotide sequence ID" value="NZ_BMHY01000001.1"/>
</dbReference>
<dbReference type="InterPro" id="IPR034202">
    <property type="entry name" value="Subtilisin_Carlsberg-like"/>
</dbReference>
<feature type="domain" description="Peptidase S8/S53" evidence="9">
    <location>
        <begin position="151"/>
        <end position="392"/>
    </location>
</feature>
<dbReference type="InterPro" id="IPR023827">
    <property type="entry name" value="Peptidase_S8_Asp-AS"/>
</dbReference>
<organism evidence="10 11">
    <name type="scientific">Paenibacillus radicis</name>
    <name type="common">ex Gao et al. 2016</name>
    <dbReference type="NCBI Taxonomy" id="1737354"/>
    <lineage>
        <taxon>Bacteria</taxon>
        <taxon>Bacillati</taxon>
        <taxon>Bacillota</taxon>
        <taxon>Bacilli</taxon>
        <taxon>Bacillales</taxon>
        <taxon>Paenibacillaceae</taxon>
        <taxon>Paenibacillus</taxon>
    </lineage>
</organism>
<dbReference type="InterPro" id="IPR015500">
    <property type="entry name" value="Peptidase_S8_subtilisin-rel"/>
</dbReference>
<dbReference type="Pfam" id="PF00082">
    <property type="entry name" value="Peptidase_S8"/>
    <property type="match status" value="1"/>
</dbReference>
<evidence type="ECO:0000256" key="7">
    <source>
        <dbReference type="RuleBase" id="RU003355"/>
    </source>
</evidence>
<keyword evidence="3" id="KW-0479">Metal-binding</keyword>
<keyword evidence="11" id="KW-1185">Reference proteome</keyword>
<dbReference type="PROSITE" id="PS00138">
    <property type="entry name" value="SUBTILASE_SER"/>
    <property type="match status" value="1"/>
</dbReference>
<dbReference type="InterPro" id="IPR023828">
    <property type="entry name" value="Peptidase_S8_Ser-AS"/>
</dbReference>
<comment type="caution">
    <text evidence="10">The sequence shown here is derived from an EMBL/GenBank/DDBJ whole genome shotgun (WGS) entry which is preliminary data.</text>
</comment>
<dbReference type="Proteomes" id="UP000600247">
    <property type="component" value="Unassembled WGS sequence"/>
</dbReference>
<evidence type="ECO:0000256" key="3">
    <source>
        <dbReference type="ARBA" id="ARBA00022723"/>
    </source>
</evidence>
<feature type="compositionally biased region" description="Polar residues" evidence="8">
    <location>
        <begin position="100"/>
        <end position="114"/>
    </location>
</feature>
<keyword evidence="5 6" id="KW-0720">Serine protease</keyword>
<evidence type="ECO:0000313" key="10">
    <source>
        <dbReference type="EMBL" id="GGG57083.1"/>
    </source>
</evidence>
<dbReference type="PANTHER" id="PTHR43806:SF11">
    <property type="entry name" value="CEREVISIN-RELATED"/>
    <property type="match status" value="1"/>
</dbReference>
<dbReference type="InterPro" id="IPR000209">
    <property type="entry name" value="Peptidase_S8/S53_dom"/>
</dbReference>
<dbReference type="GO" id="GO:0004252">
    <property type="term" value="F:serine-type endopeptidase activity"/>
    <property type="evidence" value="ECO:0007669"/>
    <property type="project" value="UniProtKB-UniRule"/>
</dbReference>
<gene>
    <name evidence="10" type="ORF">GCM10010918_07680</name>
</gene>